<reference evidence="12" key="1">
    <citation type="submission" date="2018-04" db="EMBL/GenBank/DDBJ databases">
        <title>Whole genome sequencing of Hypsizygus marmoreus.</title>
        <authorList>
            <person name="Choi I.-G."/>
            <person name="Min B."/>
            <person name="Kim J.-G."/>
            <person name="Kim S."/>
            <person name="Oh Y.-L."/>
            <person name="Kong W.-S."/>
            <person name="Park H."/>
            <person name="Jeong J."/>
            <person name="Song E.-S."/>
        </authorList>
    </citation>
    <scope>NUCLEOTIDE SEQUENCE [LARGE SCALE GENOMIC DNA]</scope>
    <source>
        <strain evidence="12">51987-8</strain>
    </source>
</reference>
<dbReference type="InterPro" id="IPR007867">
    <property type="entry name" value="GMC_OxRtase_C"/>
</dbReference>
<dbReference type="PANTHER" id="PTHR11552:SF218">
    <property type="entry name" value="GLUCOSE-METHANOL-CHOLINE OXIDOREDUCTASE N-TERMINAL DOMAIN-CONTAINING PROTEIN"/>
    <property type="match status" value="1"/>
</dbReference>
<feature type="region of interest" description="Disordered" evidence="8">
    <location>
        <begin position="639"/>
        <end position="659"/>
    </location>
</feature>
<proteinExistence type="inferred from homology"/>
<comment type="caution">
    <text evidence="12">The sequence shown here is derived from an EMBL/GenBank/DDBJ whole genome shotgun (WGS) entry which is preliminary data.</text>
</comment>
<feature type="active site" description="Proton donor" evidence="6">
    <location>
        <position position="571"/>
    </location>
</feature>
<dbReference type="STRING" id="39966.A0A369K4U6"/>
<keyword evidence="3" id="KW-0285">Flavoprotein</keyword>
<comment type="cofactor">
    <cofactor evidence="1 7">
        <name>FAD</name>
        <dbReference type="ChEBI" id="CHEBI:57692"/>
    </cofactor>
</comment>
<dbReference type="Gene3D" id="4.10.450.10">
    <property type="entry name" value="Glucose Oxidase, domain 2"/>
    <property type="match status" value="1"/>
</dbReference>
<accession>A0A369K4U6</accession>
<gene>
    <name evidence="12" type="primary">pdh1_0</name>
    <name evidence="12" type="ORF">Hypma_003257</name>
</gene>
<dbReference type="Pfam" id="PF00732">
    <property type="entry name" value="GMC_oxred_N"/>
    <property type="match status" value="1"/>
</dbReference>
<evidence type="ECO:0000256" key="6">
    <source>
        <dbReference type="PIRSR" id="PIRSR000137-1"/>
    </source>
</evidence>
<dbReference type="AlphaFoldDB" id="A0A369K4U6"/>
<evidence type="ECO:0000256" key="8">
    <source>
        <dbReference type="SAM" id="MobiDB-lite"/>
    </source>
</evidence>
<feature type="domain" description="Glucose-methanol-choline oxidoreductase C-terminal" evidence="11">
    <location>
        <begin position="489"/>
        <end position="623"/>
    </location>
</feature>
<feature type="chain" id="PRO_5017052121" evidence="9">
    <location>
        <begin position="21"/>
        <end position="692"/>
    </location>
</feature>
<feature type="signal peptide" evidence="9">
    <location>
        <begin position="1"/>
        <end position="20"/>
    </location>
</feature>
<dbReference type="InParanoid" id="A0A369K4U6"/>
<evidence type="ECO:0000256" key="2">
    <source>
        <dbReference type="ARBA" id="ARBA00010790"/>
    </source>
</evidence>
<dbReference type="InterPro" id="IPR000172">
    <property type="entry name" value="GMC_OxRdtase_N"/>
</dbReference>
<evidence type="ECO:0000256" key="3">
    <source>
        <dbReference type="ARBA" id="ARBA00022630"/>
    </source>
</evidence>
<feature type="domain" description="Glucose-methanol-choline oxidoreductase N-terminal" evidence="10">
    <location>
        <begin position="52"/>
        <end position="372"/>
    </location>
</feature>
<dbReference type="SUPFAM" id="SSF51905">
    <property type="entry name" value="FAD/NAD(P)-binding domain"/>
    <property type="match status" value="1"/>
</dbReference>
<keyword evidence="5" id="KW-0560">Oxidoreductase</keyword>
<dbReference type="Pfam" id="PF05199">
    <property type="entry name" value="GMC_oxred_C"/>
    <property type="match status" value="1"/>
</dbReference>
<feature type="binding site" evidence="7">
    <location>
        <position position="134"/>
    </location>
    <ligand>
        <name>FAD</name>
        <dbReference type="ChEBI" id="CHEBI:57692"/>
    </ligand>
</feature>
<evidence type="ECO:0000256" key="5">
    <source>
        <dbReference type="ARBA" id="ARBA00023002"/>
    </source>
</evidence>
<dbReference type="InterPro" id="IPR012132">
    <property type="entry name" value="GMC_OxRdtase"/>
</dbReference>
<dbReference type="SUPFAM" id="SSF54373">
    <property type="entry name" value="FAD-linked reductases, C-terminal domain"/>
    <property type="match status" value="1"/>
</dbReference>
<comment type="similarity">
    <text evidence="2">Belongs to the GMC oxidoreductase family.</text>
</comment>
<dbReference type="GO" id="GO:0050660">
    <property type="term" value="F:flavin adenine dinucleotide binding"/>
    <property type="evidence" value="ECO:0007669"/>
    <property type="project" value="InterPro"/>
</dbReference>
<dbReference type="EMBL" id="LUEZ02000014">
    <property type="protein sequence ID" value="RDB27685.1"/>
    <property type="molecule type" value="Genomic_DNA"/>
</dbReference>
<name>A0A369K4U6_HYPMA</name>
<dbReference type="Gene3D" id="3.50.50.60">
    <property type="entry name" value="FAD/NAD(P)-binding domain"/>
    <property type="match status" value="1"/>
</dbReference>
<evidence type="ECO:0000259" key="10">
    <source>
        <dbReference type="Pfam" id="PF00732"/>
    </source>
</evidence>
<evidence type="ECO:0000259" key="11">
    <source>
        <dbReference type="Pfam" id="PF05199"/>
    </source>
</evidence>
<dbReference type="GO" id="GO:0016614">
    <property type="term" value="F:oxidoreductase activity, acting on CH-OH group of donors"/>
    <property type="evidence" value="ECO:0007669"/>
    <property type="project" value="InterPro"/>
</dbReference>
<evidence type="ECO:0000256" key="4">
    <source>
        <dbReference type="ARBA" id="ARBA00022827"/>
    </source>
</evidence>
<dbReference type="OrthoDB" id="269227at2759"/>
<dbReference type="InterPro" id="IPR036188">
    <property type="entry name" value="FAD/NAD-bd_sf"/>
</dbReference>
<evidence type="ECO:0000256" key="1">
    <source>
        <dbReference type="ARBA" id="ARBA00001974"/>
    </source>
</evidence>
<organism evidence="12 13">
    <name type="scientific">Hypsizygus marmoreus</name>
    <name type="common">White beech mushroom</name>
    <name type="synonym">Agaricus marmoreus</name>
    <dbReference type="NCBI Taxonomy" id="39966"/>
    <lineage>
        <taxon>Eukaryota</taxon>
        <taxon>Fungi</taxon>
        <taxon>Dikarya</taxon>
        <taxon>Basidiomycota</taxon>
        <taxon>Agaricomycotina</taxon>
        <taxon>Agaricomycetes</taxon>
        <taxon>Agaricomycetidae</taxon>
        <taxon>Agaricales</taxon>
        <taxon>Tricholomatineae</taxon>
        <taxon>Lyophyllaceae</taxon>
        <taxon>Hypsizygus</taxon>
    </lineage>
</organism>
<feature type="active site" description="Proton acceptor" evidence="6">
    <location>
        <position position="614"/>
    </location>
</feature>
<keyword evidence="4 7" id="KW-0274">FAD</keyword>
<evidence type="ECO:0000256" key="7">
    <source>
        <dbReference type="PIRSR" id="PIRSR000137-2"/>
    </source>
</evidence>
<dbReference type="Proteomes" id="UP000076154">
    <property type="component" value="Unassembled WGS sequence"/>
</dbReference>
<dbReference type="Gene3D" id="3.30.560.10">
    <property type="entry name" value="Glucose Oxidase, domain 3"/>
    <property type="match status" value="1"/>
</dbReference>
<keyword evidence="13" id="KW-1185">Reference proteome</keyword>
<evidence type="ECO:0000256" key="9">
    <source>
        <dbReference type="SAM" id="SignalP"/>
    </source>
</evidence>
<dbReference type="InterPro" id="IPR027424">
    <property type="entry name" value="Glucose_Oxidase_domain_2"/>
</dbReference>
<evidence type="ECO:0000313" key="12">
    <source>
        <dbReference type="EMBL" id="RDB27685.1"/>
    </source>
</evidence>
<protein>
    <submittedName>
        <fullName evidence="12">Pyranose dehydrogenase 1</fullName>
    </submittedName>
</protein>
<keyword evidence="9" id="KW-0732">Signal</keyword>
<sequence>MWSKEIILTTIASLSLRVLCYSHISNGHLRARELHELKARNYVNESTLADSYDFIIAGGGQAGLVIASRLSEDSNITVLVLEAGLSGDDKAENINPPSGAYFNSLGGTDYDWHQKTIPQSKIGNRVVTWPRGKVLGGCTATNGNYYVRPPQIEIDAWKNMQGSEDGADAWSWDKFDAAMKKAETFTPPETDVQNTGKIQFTAGSFGSQGPLHVSYPGFMFAVVGDWLPSLEAAGIPSTSDPAGGSNIGGFVSTLSINPTNWTRSYSKSAYIDPLPPRKNLDILTSAYVTRIVWGDKSSSGDQVATGVEFQSTAAGPKKTVKVNKEVILAAGVLGSAQILMFSGVGPTDVLSAVNINVTVDLPGVGQHLADHLAVPVAWESKVENAGDLHATGSDFSKEARTLSFVNSAVAYVNGSAIFDNVTEFEATISGAYDASVSNLPSQSSEVIAGYKAIYAESQKLLSSNVGQIELLLSINSPGRIIIQAAIQHPYSQGRMYINSTSPFDPLVIDPQYFAHPSDVAIIRQGIKLARKVGQSAPINNSLGAELAPGPDVQTDEQIETYVTNVASTEYHPSGSCAMLPKSQGGVVNPKLQVFGLANVRVADASVYPFALSAHLAAPTYGLAEIASQILLAQYSNTSNGNSSNTNGTNGNSNTDGGSNTGTNSASTILMSSSGFWTAILGLTGTLAYASFL</sequence>
<evidence type="ECO:0000313" key="13">
    <source>
        <dbReference type="Proteomes" id="UP000076154"/>
    </source>
</evidence>
<dbReference type="PIRSF" id="PIRSF000137">
    <property type="entry name" value="Alcohol_oxidase"/>
    <property type="match status" value="1"/>
</dbReference>
<dbReference type="PANTHER" id="PTHR11552">
    <property type="entry name" value="GLUCOSE-METHANOL-CHOLINE GMC OXIDOREDUCTASE"/>
    <property type="match status" value="1"/>
</dbReference>
<feature type="binding site" evidence="7">
    <location>
        <position position="288"/>
    </location>
    <ligand>
        <name>FAD</name>
        <dbReference type="ChEBI" id="CHEBI:57692"/>
    </ligand>
</feature>